<reference evidence="2" key="1">
    <citation type="submission" date="2013-04" db="EMBL/GenBank/DDBJ databases">
        <title>The Genome Sequence of Fonticula alba ATCC 38817.</title>
        <authorList>
            <consortium name="The Broad Institute Genomics Platform"/>
            <person name="Russ C."/>
            <person name="Cuomo C."/>
            <person name="Burger G."/>
            <person name="Gray M.W."/>
            <person name="Holland P.W.H."/>
            <person name="King N."/>
            <person name="Lang F.B.F."/>
            <person name="Roger A.J."/>
            <person name="Ruiz-Trillo I."/>
            <person name="Brown M."/>
            <person name="Walker B."/>
            <person name="Young S."/>
            <person name="Zeng Q."/>
            <person name="Gargeya S."/>
            <person name="Fitzgerald M."/>
            <person name="Haas B."/>
            <person name="Abouelleil A."/>
            <person name="Allen A.W."/>
            <person name="Alvarado L."/>
            <person name="Arachchi H.M."/>
            <person name="Berlin A.M."/>
            <person name="Chapman S.B."/>
            <person name="Gainer-Dewar J."/>
            <person name="Goldberg J."/>
            <person name="Griggs A."/>
            <person name="Gujja S."/>
            <person name="Hansen M."/>
            <person name="Howarth C."/>
            <person name="Imamovic A."/>
            <person name="Ireland A."/>
            <person name="Larimer J."/>
            <person name="McCowan C."/>
            <person name="Murphy C."/>
            <person name="Pearson M."/>
            <person name="Poon T.W."/>
            <person name="Priest M."/>
            <person name="Roberts A."/>
            <person name="Saif S."/>
            <person name="Shea T."/>
            <person name="Sisk P."/>
            <person name="Sykes S."/>
            <person name="Wortman J."/>
            <person name="Nusbaum C."/>
            <person name="Birren B."/>
        </authorList>
    </citation>
    <scope>NUCLEOTIDE SEQUENCE [LARGE SCALE GENOMIC DNA]</scope>
    <source>
        <strain evidence="2">ATCC 38817</strain>
    </source>
</reference>
<dbReference type="eggNOG" id="KOG2061">
    <property type="taxonomic scope" value="Eukaryota"/>
</dbReference>
<name>A0A058Z0U7_FONAL</name>
<dbReference type="EMBL" id="KB932212">
    <property type="protein sequence ID" value="KCV67884.1"/>
    <property type="molecule type" value="Genomic_DNA"/>
</dbReference>
<dbReference type="GO" id="GO:0005634">
    <property type="term" value="C:nucleus"/>
    <property type="evidence" value="ECO:0007669"/>
    <property type="project" value="TreeGrafter"/>
</dbReference>
<gene>
    <name evidence="2" type="ORF">H696_05613</name>
</gene>
<dbReference type="GeneID" id="20530338"/>
<protein>
    <recommendedName>
        <fullName evidence="1">Programmed cell death protein 2 C-terminal domain-containing protein</fullName>
    </recommendedName>
</protein>
<dbReference type="InterPro" id="IPR007320">
    <property type="entry name" value="PDCD2_C"/>
</dbReference>
<evidence type="ECO:0000313" key="3">
    <source>
        <dbReference type="Proteomes" id="UP000030693"/>
    </source>
</evidence>
<sequence>MPACCVSSDLTTPAAASPIPSHLLGPAGFLALPSYARFPDRRSPIPLWASNLERPLTADLPAGAFVQPGPRVPPCDRCGGARTFEFQVMPQLLAFMEVDHTRVDSIDWGTLLVYSCEGSCELGAPSSSSSGPGASDGPKGSRYAREVVCRQLFTSDGLANDLTVSGARFPRAAAASSSATITELD</sequence>
<evidence type="ECO:0000313" key="2">
    <source>
        <dbReference type="EMBL" id="KCV67884.1"/>
    </source>
</evidence>
<keyword evidence="3" id="KW-1185">Reference proteome</keyword>
<proteinExistence type="predicted"/>
<dbReference type="RefSeq" id="XP_009497704.1">
    <property type="nucleotide sequence ID" value="XM_009499429.1"/>
</dbReference>
<dbReference type="Proteomes" id="UP000030693">
    <property type="component" value="Unassembled WGS sequence"/>
</dbReference>
<evidence type="ECO:0000259" key="1">
    <source>
        <dbReference type="Pfam" id="PF04194"/>
    </source>
</evidence>
<dbReference type="Pfam" id="PF04194">
    <property type="entry name" value="PDCD2_C"/>
    <property type="match status" value="1"/>
</dbReference>
<dbReference type="GO" id="GO:0005737">
    <property type="term" value="C:cytoplasm"/>
    <property type="evidence" value="ECO:0007669"/>
    <property type="project" value="InterPro"/>
</dbReference>
<dbReference type="OrthoDB" id="443682at2759"/>
<organism evidence="2">
    <name type="scientific">Fonticula alba</name>
    <name type="common">Slime mold</name>
    <dbReference type="NCBI Taxonomy" id="691883"/>
    <lineage>
        <taxon>Eukaryota</taxon>
        <taxon>Rotosphaerida</taxon>
        <taxon>Fonticulaceae</taxon>
        <taxon>Fonticula</taxon>
    </lineage>
</organism>
<accession>A0A058Z0U7</accession>
<feature type="domain" description="Programmed cell death protein 2 C-terminal" evidence="1">
    <location>
        <begin position="65"/>
        <end position="122"/>
    </location>
</feature>
<dbReference type="PANTHER" id="PTHR12298">
    <property type="entry name" value="PCDC2 PROGRAMMED CELL DEATH PROTEIN 2 -RELATED"/>
    <property type="match status" value="1"/>
</dbReference>
<dbReference type="PANTHER" id="PTHR12298:SF4">
    <property type="entry name" value="PROGRAMMED CELL DEATH PROTEIN 2"/>
    <property type="match status" value="1"/>
</dbReference>
<dbReference type="AlphaFoldDB" id="A0A058Z0U7"/>